<feature type="non-terminal residue" evidence="1">
    <location>
        <position position="1"/>
    </location>
</feature>
<evidence type="ECO:0000313" key="1">
    <source>
        <dbReference type="EMBL" id="CAF1352855.1"/>
    </source>
</evidence>
<dbReference type="InterPro" id="IPR014710">
    <property type="entry name" value="RmlC-like_jellyroll"/>
</dbReference>
<dbReference type="Proteomes" id="UP000681722">
    <property type="component" value="Unassembled WGS sequence"/>
</dbReference>
<dbReference type="AlphaFoldDB" id="A0A815HIZ9"/>
<protein>
    <recommendedName>
        <fullName evidence="4">Cysteine dioxygenase</fullName>
    </recommendedName>
</protein>
<comment type="caution">
    <text evidence="1">The sequence shown here is derived from an EMBL/GenBank/DDBJ whole genome shotgun (WGS) entry which is preliminary data.</text>
</comment>
<dbReference type="OrthoDB" id="543511at2759"/>
<evidence type="ECO:0000313" key="2">
    <source>
        <dbReference type="EMBL" id="CAF4224363.1"/>
    </source>
</evidence>
<keyword evidence="3" id="KW-1185">Reference proteome</keyword>
<sequence>LWLYFDAGEQCIDYIKTNPTKKVFLIITGRLGQQIIPELHNLIQLHSIYIYCGDITVHKQWSYNFDKITDVYNDPVKLLVQFQKDLVEYGLQLQSIPKIINENNSKVNIFSQPDQNWCPWETNSCTKKLTLKGQCTIEIIQFELIPFELSLTNIENLNEKNIFGILLNVTSENVTISKIVDHDIILLQESSDDESILQNDCFELPNNIYWFSLDSDNLLVKYGTGEIRDYCKIIECYLTEQDRQQLKEIKFMHIKLNNNVNINELEYLKNKIQINIGVKPVLSDPPLLILTDTHFTNVDDLINLTGVSVSALEEPCRKLYSNISNFNLNTDDFPHFTKTIEESIRNPNGWCYKKLREKVNHFGKRNLRTTYLRITLDRNIHIVSGIPYVLEIWPSGHNSPIHNHGNSYGIIRVLYNEILISLYRSLNENNQKSIITRLLHENDCTWILPKLNQTHQISNVSRQCCIMLQCYQYDKEDTKHYEYFNYINNTDKTLNHFNLESDMDYIEFKNMMRRELIEK</sequence>
<dbReference type="EMBL" id="CAJNOQ010014998">
    <property type="protein sequence ID" value="CAF1352855.1"/>
    <property type="molecule type" value="Genomic_DNA"/>
</dbReference>
<name>A0A815HIZ9_9BILA</name>
<dbReference type="InterPro" id="IPR011051">
    <property type="entry name" value="RmlC_Cupin_sf"/>
</dbReference>
<dbReference type="Proteomes" id="UP000663829">
    <property type="component" value="Unassembled WGS sequence"/>
</dbReference>
<organism evidence="1 3">
    <name type="scientific">Didymodactylos carnosus</name>
    <dbReference type="NCBI Taxonomy" id="1234261"/>
    <lineage>
        <taxon>Eukaryota</taxon>
        <taxon>Metazoa</taxon>
        <taxon>Spiralia</taxon>
        <taxon>Gnathifera</taxon>
        <taxon>Rotifera</taxon>
        <taxon>Eurotatoria</taxon>
        <taxon>Bdelloidea</taxon>
        <taxon>Philodinida</taxon>
        <taxon>Philodinidae</taxon>
        <taxon>Didymodactylos</taxon>
    </lineage>
</organism>
<evidence type="ECO:0000313" key="3">
    <source>
        <dbReference type="Proteomes" id="UP000663829"/>
    </source>
</evidence>
<dbReference type="SUPFAM" id="SSF51182">
    <property type="entry name" value="RmlC-like cupins"/>
    <property type="match status" value="1"/>
</dbReference>
<proteinExistence type="predicted"/>
<evidence type="ECO:0008006" key="4">
    <source>
        <dbReference type="Google" id="ProtNLM"/>
    </source>
</evidence>
<dbReference type="Gene3D" id="2.60.120.10">
    <property type="entry name" value="Jelly Rolls"/>
    <property type="match status" value="1"/>
</dbReference>
<accession>A0A815HIZ9</accession>
<gene>
    <name evidence="1" type="ORF">GPM918_LOCUS30998</name>
    <name evidence="2" type="ORF">SRO942_LOCUS31632</name>
</gene>
<dbReference type="EMBL" id="CAJOBC010065418">
    <property type="protein sequence ID" value="CAF4224363.1"/>
    <property type="molecule type" value="Genomic_DNA"/>
</dbReference>
<reference evidence="1" key="1">
    <citation type="submission" date="2021-02" db="EMBL/GenBank/DDBJ databases">
        <authorList>
            <person name="Nowell W R."/>
        </authorList>
    </citation>
    <scope>NUCLEOTIDE SEQUENCE</scope>
</reference>